<dbReference type="SUPFAM" id="SSF49265">
    <property type="entry name" value="Fibronectin type III"/>
    <property type="match status" value="1"/>
</dbReference>
<feature type="domain" description="Fibronectin type-III" evidence="2">
    <location>
        <begin position="95"/>
        <end position="185"/>
    </location>
</feature>
<comment type="caution">
    <text evidence="3">The sequence shown here is derived from an EMBL/GenBank/DDBJ whole genome shotgun (WGS) entry which is preliminary data.</text>
</comment>
<evidence type="ECO:0000313" key="4">
    <source>
        <dbReference type="Proteomes" id="UP000827986"/>
    </source>
</evidence>
<dbReference type="CDD" id="cd00063">
    <property type="entry name" value="FN3"/>
    <property type="match status" value="1"/>
</dbReference>
<dbReference type="EMBL" id="JAHDVG010000471">
    <property type="protein sequence ID" value="KAH1179667.1"/>
    <property type="molecule type" value="Genomic_DNA"/>
</dbReference>
<sequence length="212" mass="22926">MDPTEDPSLPWDTDSASSSTQGDRAWGAGAGPVGASSLHCSLEELLARRELGGRREAKPRGSRLCRCPPPAPLGPEGSDGDTSDSGAESPVCMEPPRAPVLCQHVAGTATAQLWWVTPHGSDWVSLYELRLQEPSGTRSQWFCAQAPERLQNLSPGTQYRIHVRALNAAGPGPWSPPYTFATVPRAKEAIPVMVTVRRRLDPRRKTLYLPGP</sequence>
<dbReference type="InterPro" id="IPR003961">
    <property type="entry name" value="FN3_dom"/>
</dbReference>
<evidence type="ECO:0000313" key="3">
    <source>
        <dbReference type="EMBL" id="KAH1179667.1"/>
    </source>
</evidence>
<proteinExistence type="predicted"/>
<dbReference type="Gene3D" id="2.60.40.10">
    <property type="entry name" value="Immunoglobulins"/>
    <property type="match status" value="1"/>
</dbReference>
<keyword evidence="4" id="KW-1185">Reference proteome</keyword>
<dbReference type="PROSITE" id="PS50853">
    <property type="entry name" value="FN3"/>
    <property type="match status" value="1"/>
</dbReference>
<reference evidence="3" key="1">
    <citation type="submission" date="2021-09" db="EMBL/GenBank/DDBJ databases">
        <title>The genome of Mauremys mutica provides insights into the evolution of semi-aquatic lifestyle.</title>
        <authorList>
            <person name="Gong S."/>
            <person name="Gao Y."/>
        </authorList>
    </citation>
    <scope>NUCLEOTIDE SEQUENCE</scope>
    <source>
        <strain evidence="3">MM-2020</strain>
        <tissue evidence="3">Muscle</tissue>
    </source>
</reference>
<feature type="region of interest" description="Disordered" evidence="1">
    <location>
        <begin position="1"/>
        <end position="33"/>
    </location>
</feature>
<protein>
    <recommendedName>
        <fullName evidence="2">Fibronectin type-III domain-containing protein</fullName>
    </recommendedName>
</protein>
<dbReference type="InterPro" id="IPR036116">
    <property type="entry name" value="FN3_sf"/>
</dbReference>
<dbReference type="InterPro" id="IPR013783">
    <property type="entry name" value="Ig-like_fold"/>
</dbReference>
<gene>
    <name evidence="3" type="ORF">KIL84_005717</name>
</gene>
<dbReference type="Pfam" id="PF00041">
    <property type="entry name" value="fn3"/>
    <property type="match status" value="1"/>
</dbReference>
<organism evidence="3 4">
    <name type="scientific">Mauremys mutica</name>
    <name type="common">yellowpond turtle</name>
    <dbReference type="NCBI Taxonomy" id="74926"/>
    <lineage>
        <taxon>Eukaryota</taxon>
        <taxon>Metazoa</taxon>
        <taxon>Chordata</taxon>
        <taxon>Craniata</taxon>
        <taxon>Vertebrata</taxon>
        <taxon>Euteleostomi</taxon>
        <taxon>Archelosauria</taxon>
        <taxon>Testudinata</taxon>
        <taxon>Testudines</taxon>
        <taxon>Cryptodira</taxon>
        <taxon>Durocryptodira</taxon>
        <taxon>Testudinoidea</taxon>
        <taxon>Geoemydidae</taxon>
        <taxon>Geoemydinae</taxon>
        <taxon>Mauremys</taxon>
    </lineage>
</organism>
<accession>A0A9D4AX38</accession>
<dbReference type="OrthoDB" id="9448151at2759"/>
<evidence type="ECO:0000256" key="1">
    <source>
        <dbReference type="SAM" id="MobiDB-lite"/>
    </source>
</evidence>
<evidence type="ECO:0000259" key="2">
    <source>
        <dbReference type="PROSITE" id="PS50853"/>
    </source>
</evidence>
<dbReference type="PANTHER" id="PTHR32430:SF1">
    <property type="entry name" value="FIBRONECTIN TYPE III DOMAIN-CONTAINING PROTEIN 8"/>
    <property type="match status" value="1"/>
</dbReference>
<dbReference type="PANTHER" id="PTHR32430">
    <property type="entry name" value="FIBRONECTIN TYPE III DOMAIN-CONTAINING PROTEIN 8"/>
    <property type="match status" value="1"/>
</dbReference>
<dbReference type="Proteomes" id="UP000827986">
    <property type="component" value="Unassembled WGS sequence"/>
</dbReference>
<name>A0A9D4AX38_9SAUR</name>
<dbReference type="SMART" id="SM00060">
    <property type="entry name" value="FN3"/>
    <property type="match status" value="1"/>
</dbReference>
<dbReference type="AlphaFoldDB" id="A0A9D4AX38"/>
<feature type="region of interest" description="Disordered" evidence="1">
    <location>
        <begin position="53"/>
        <end position="91"/>
    </location>
</feature>